<name>A0A4R4VTQ7_9PSEU</name>
<dbReference type="PROSITE" id="PS51819">
    <property type="entry name" value="VOC"/>
    <property type="match status" value="1"/>
</dbReference>
<dbReference type="Gene3D" id="3.30.720.110">
    <property type="match status" value="1"/>
</dbReference>
<dbReference type="SUPFAM" id="SSF54593">
    <property type="entry name" value="Glyoxalase/Bleomycin resistance protein/Dihydroxybiphenyl dioxygenase"/>
    <property type="match status" value="1"/>
</dbReference>
<dbReference type="InterPro" id="IPR037523">
    <property type="entry name" value="VOC_core"/>
</dbReference>
<feature type="domain" description="VOC" evidence="1">
    <location>
        <begin position="10"/>
        <end position="135"/>
    </location>
</feature>
<dbReference type="AlphaFoldDB" id="A0A4R4VTQ7"/>
<sequence>MTDVQPIPQNFPRVTPYLFVDDANAAIDFYCRVLGATERMRMPMQSGKIAHAEIAIGDAVIMLADEAPDMGARSPKTIGGTPSMLYVYVEDVDRVFNDAVQSGATVLNSVEDKFYGDRSGEFEDPFGHCWSIATHVEDVSDEEMSRRMTQAMSG</sequence>
<dbReference type="InterPro" id="IPR029068">
    <property type="entry name" value="Glyas_Bleomycin-R_OHBP_Dase"/>
</dbReference>
<keyword evidence="3" id="KW-1185">Reference proteome</keyword>
<dbReference type="InterPro" id="IPR004360">
    <property type="entry name" value="Glyas_Fos-R_dOase_dom"/>
</dbReference>
<dbReference type="OrthoDB" id="9795306at2"/>
<dbReference type="RefSeq" id="WP_132673545.1">
    <property type="nucleotide sequence ID" value="NZ_SMKS01000010.1"/>
</dbReference>
<evidence type="ECO:0000313" key="3">
    <source>
        <dbReference type="Proteomes" id="UP000295674"/>
    </source>
</evidence>
<dbReference type="PANTHER" id="PTHR34109:SF1">
    <property type="entry name" value="VOC DOMAIN-CONTAINING PROTEIN"/>
    <property type="match status" value="1"/>
</dbReference>
<dbReference type="Proteomes" id="UP000295674">
    <property type="component" value="Unassembled WGS sequence"/>
</dbReference>
<evidence type="ECO:0000259" key="1">
    <source>
        <dbReference type="PROSITE" id="PS51819"/>
    </source>
</evidence>
<dbReference type="Gene3D" id="3.30.720.120">
    <property type="match status" value="1"/>
</dbReference>
<gene>
    <name evidence="2" type="ORF">E1181_09175</name>
</gene>
<reference evidence="2 3" key="1">
    <citation type="submission" date="2019-03" db="EMBL/GenBank/DDBJ databases">
        <title>Draft genome sequences of novel Actinobacteria.</title>
        <authorList>
            <person name="Sahin N."/>
            <person name="Ay H."/>
            <person name="Saygin H."/>
        </authorList>
    </citation>
    <scope>NUCLEOTIDE SEQUENCE [LARGE SCALE GENOMIC DNA]</scope>
    <source>
        <strain evidence="2 3">16K309</strain>
    </source>
</reference>
<dbReference type="Pfam" id="PF00903">
    <property type="entry name" value="Glyoxalase"/>
    <property type="match status" value="1"/>
</dbReference>
<dbReference type="CDD" id="cd07246">
    <property type="entry name" value="VOC_like"/>
    <property type="match status" value="1"/>
</dbReference>
<organism evidence="2 3">
    <name type="scientific">Saccharopolyspora terrae</name>
    <dbReference type="NCBI Taxonomy" id="2530384"/>
    <lineage>
        <taxon>Bacteria</taxon>
        <taxon>Bacillati</taxon>
        <taxon>Actinomycetota</taxon>
        <taxon>Actinomycetes</taxon>
        <taxon>Pseudonocardiales</taxon>
        <taxon>Pseudonocardiaceae</taxon>
        <taxon>Saccharopolyspora</taxon>
    </lineage>
</organism>
<comment type="caution">
    <text evidence="2">The sequence shown here is derived from an EMBL/GenBank/DDBJ whole genome shotgun (WGS) entry which is preliminary data.</text>
</comment>
<proteinExistence type="predicted"/>
<accession>A0A4R4VTQ7</accession>
<evidence type="ECO:0000313" key="2">
    <source>
        <dbReference type="EMBL" id="TDD07587.1"/>
    </source>
</evidence>
<dbReference type="PANTHER" id="PTHR34109">
    <property type="entry name" value="BNAUNNG04460D PROTEIN-RELATED"/>
    <property type="match status" value="1"/>
</dbReference>
<protein>
    <submittedName>
        <fullName evidence="2">VOC family protein</fullName>
    </submittedName>
</protein>
<dbReference type="EMBL" id="SMKS01000010">
    <property type="protein sequence ID" value="TDD07587.1"/>
    <property type="molecule type" value="Genomic_DNA"/>
</dbReference>